<reference evidence="4 6" key="3">
    <citation type="submission" date="2016-10" db="EMBL/GenBank/DDBJ databases">
        <authorList>
            <person name="Varghese N."/>
            <person name="Submissions S."/>
        </authorList>
    </citation>
    <scope>NUCLEOTIDE SEQUENCE [LARGE SCALE GENOMIC DNA]</scope>
    <source>
        <strain evidence="4 6">CGMCC 1.6501</strain>
    </source>
</reference>
<dbReference type="CDD" id="cd00293">
    <property type="entry name" value="USP-like"/>
    <property type="match status" value="1"/>
</dbReference>
<dbReference type="InterPro" id="IPR006016">
    <property type="entry name" value="UspA"/>
</dbReference>
<accession>A0A0F7HH99</accession>
<evidence type="ECO:0000256" key="1">
    <source>
        <dbReference type="ARBA" id="ARBA00008791"/>
    </source>
</evidence>
<name>A0A0F7HH99_9STAP</name>
<feature type="domain" description="UspA" evidence="2">
    <location>
        <begin position="1"/>
        <end position="137"/>
    </location>
</feature>
<dbReference type="Pfam" id="PF00582">
    <property type="entry name" value="Usp"/>
    <property type="match status" value="1"/>
</dbReference>
<protein>
    <submittedName>
        <fullName evidence="3 4">Universal stress protein</fullName>
    </submittedName>
</protein>
<organism evidence="4 6">
    <name type="scientific">Salinicoccus halodurans</name>
    <dbReference type="NCBI Taxonomy" id="407035"/>
    <lineage>
        <taxon>Bacteria</taxon>
        <taxon>Bacillati</taxon>
        <taxon>Bacillota</taxon>
        <taxon>Bacilli</taxon>
        <taxon>Bacillales</taxon>
        <taxon>Staphylococcaceae</taxon>
        <taxon>Salinicoccus</taxon>
    </lineage>
</organism>
<comment type="similarity">
    <text evidence="1">Belongs to the universal stress protein A family.</text>
</comment>
<dbReference type="EMBL" id="CP011366">
    <property type="protein sequence ID" value="AKG72864.1"/>
    <property type="molecule type" value="Genomic_DNA"/>
</dbReference>
<dbReference type="EMBL" id="FOTB01000003">
    <property type="protein sequence ID" value="SFK75300.1"/>
    <property type="molecule type" value="Genomic_DNA"/>
</dbReference>
<dbReference type="SUPFAM" id="SSF52402">
    <property type="entry name" value="Adenine nucleotide alpha hydrolases-like"/>
    <property type="match status" value="1"/>
</dbReference>
<evidence type="ECO:0000313" key="3">
    <source>
        <dbReference type="EMBL" id="AKG72864.1"/>
    </source>
</evidence>
<gene>
    <name evidence="3" type="ORF">AAT16_00680</name>
    <name evidence="4" type="ORF">SAMN05216235_1503</name>
</gene>
<evidence type="ECO:0000313" key="6">
    <source>
        <dbReference type="Proteomes" id="UP000183090"/>
    </source>
</evidence>
<dbReference type="PANTHER" id="PTHR46268:SF6">
    <property type="entry name" value="UNIVERSAL STRESS PROTEIN UP12"/>
    <property type="match status" value="1"/>
</dbReference>
<reference evidence="5" key="2">
    <citation type="submission" date="2015-04" db="EMBL/GenBank/DDBJ databases">
        <title>Complete genome sequence of Salinicoccus halodurans strain H3B36, isolated from the Qaidam basin of China.</title>
        <authorList>
            <person name="Ma Y."/>
            <person name="Jiang K."/>
            <person name="Xue Y."/>
        </authorList>
    </citation>
    <scope>NUCLEOTIDE SEQUENCE [LARGE SCALE GENOMIC DNA]</scope>
    <source>
        <strain evidence="5">H3B36</strain>
    </source>
</reference>
<dbReference type="Proteomes" id="UP000183090">
    <property type="component" value="Unassembled WGS sequence"/>
</dbReference>
<evidence type="ECO:0000313" key="4">
    <source>
        <dbReference type="EMBL" id="SFK75300.1"/>
    </source>
</evidence>
<reference evidence="3 5" key="1">
    <citation type="journal article" date="2015" name="Int. J. Syst. Evol. Microbiol.">
        <title>Complete genome sequence of Salinicoccus halodurans H3B36, isolated from the Qaidam Basin in China.</title>
        <authorList>
            <person name="Jiang K."/>
            <person name="Xue Y."/>
            <person name="Ma Y."/>
        </authorList>
    </citation>
    <scope>NUCLEOTIDE SEQUENCE [LARGE SCALE GENOMIC DNA]</scope>
    <source>
        <strain evidence="3 5">H3B36</strain>
    </source>
</reference>
<dbReference type="AlphaFoldDB" id="A0A0F7HH99"/>
<dbReference type="InterPro" id="IPR014729">
    <property type="entry name" value="Rossmann-like_a/b/a_fold"/>
</dbReference>
<keyword evidence="5" id="KW-1185">Reference proteome</keyword>
<sequence>MYKTLLLAADGSENSFRAAKESMNFIDENTHVTILNVINADDVKDDVLHNPQSESITTRRKEKLSEIISFYENNGITHDVIFERGVPAETVVSVTNDGDFEALVLGTRGLNNFQEMMLGSVSHKAAKRVKTTVIIVK</sequence>
<dbReference type="PRINTS" id="PR01438">
    <property type="entry name" value="UNVRSLSTRESS"/>
</dbReference>
<dbReference type="InterPro" id="IPR006015">
    <property type="entry name" value="Universal_stress_UspA"/>
</dbReference>
<dbReference type="Gene3D" id="3.40.50.620">
    <property type="entry name" value="HUPs"/>
    <property type="match status" value="1"/>
</dbReference>
<dbReference type="PANTHER" id="PTHR46268">
    <property type="entry name" value="STRESS RESPONSE PROTEIN NHAX"/>
    <property type="match status" value="1"/>
</dbReference>
<dbReference type="Proteomes" id="UP000034029">
    <property type="component" value="Chromosome"/>
</dbReference>
<dbReference type="KEGG" id="shv:AAT16_00680"/>
<dbReference type="OrthoDB" id="9777884at2"/>
<evidence type="ECO:0000313" key="5">
    <source>
        <dbReference type="Proteomes" id="UP000034029"/>
    </source>
</evidence>
<evidence type="ECO:0000259" key="2">
    <source>
        <dbReference type="Pfam" id="PF00582"/>
    </source>
</evidence>
<proteinExistence type="inferred from homology"/>
<dbReference type="RefSeq" id="WP_046789060.1">
    <property type="nucleotide sequence ID" value="NZ_CP011366.1"/>
</dbReference>